<proteinExistence type="inferred from homology"/>
<dbReference type="SUPFAM" id="SSF50324">
    <property type="entry name" value="Inorganic pyrophosphatase"/>
    <property type="match status" value="1"/>
</dbReference>
<accession>A0A673MQA2</accession>
<evidence type="ECO:0000256" key="3">
    <source>
        <dbReference type="ARBA" id="ARBA00012146"/>
    </source>
</evidence>
<dbReference type="Pfam" id="PF00719">
    <property type="entry name" value="Pyrophosphatase"/>
    <property type="match status" value="1"/>
</dbReference>
<dbReference type="AlphaFoldDB" id="A0A673MQA2"/>
<keyword evidence="6" id="KW-0460">Magnesium</keyword>
<evidence type="ECO:0000313" key="7">
    <source>
        <dbReference type="Ensembl" id="ENSSRHP00000092552.1"/>
    </source>
</evidence>
<dbReference type="GO" id="GO:0005737">
    <property type="term" value="C:cytoplasm"/>
    <property type="evidence" value="ECO:0007669"/>
    <property type="project" value="InterPro"/>
</dbReference>
<comment type="cofactor">
    <cofactor evidence="1">
        <name>Mg(2+)</name>
        <dbReference type="ChEBI" id="CHEBI:18420"/>
    </cofactor>
</comment>
<reference evidence="7" key="2">
    <citation type="submission" date="2025-09" db="UniProtKB">
        <authorList>
            <consortium name="Ensembl"/>
        </authorList>
    </citation>
    <scope>IDENTIFICATION</scope>
</reference>
<dbReference type="GO" id="GO:0006796">
    <property type="term" value="P:phosphate-containing compound metabolic process"/>
    <property type="evidence" value="ECO:0007669"/>
    <property type="project" value="InterPro"/>
</dbReference>
<evidence type="ECO:0000256" key="1">
    <source>
        <dbReference type="ARBA" id="ARBA00001946"/>
    </source>
</evidence>
<dbReference type="InterPro" id="IPR008162">
    <property type="entry name" value="Pyrophosphatase"/>
</dbReference>
<dbReference type="InterPro" id="IPR036649">
    <property type="entry name" value="Pyrophosphatase_sf"/>
</dbReference>
<sequence>VSRIVLQRGLVHPMSAQDHLMFSLNSSSYLSSYSQTHDYNNSNIFHAVVEVPRWTNAKMEVRNLQHSVQTSDPLNPLKQDLKKENLCYISNVFPHTGYIWNYGAIPQTWEDPGHRDEDICDIGNKLQSRETDWNVIVINVEDPEAEDFKDIEDVRRLKPGFLQATLDWFWMYKVPDGKPENQFAFNGEFKNRDFAIKTVKDTHSFWKALISKKTDASSELKFFHLSRWIFLQCKNNICPFFLAHKWFYYKQT</sequence>
<keyword evidence="8" id="KW-1185">Reference proteome</keyword>
<keyword evidence="5" id="KW-0378">Hydrolase</keyword>
<organism evidence="7 8">
    <name type="scientific">Sinocyclocheilus rhinocerous</name>
    <dbReference type="NCBI Taxonomy" id="307959"/>
    <lineage>
        <taxon>Eukaryota</taxon>
        <taxon>Metazoa</taxon>
        <taxon>Chordata</taxon>
        <taxon>Craniata</taxon>
        <taxon>Vertebrata</taxon>
        <taxon>Euteleostomi</taxon>
        <taxon>Actinopterygii</taxon>
        <taxon>Neopterygii</taxon>
        <taxon>Teleostei</taxon>
        <taxon>Ostariophysi</taxon>
        <taxon>Cypriniformes</taxon>
        <taxon>Cyprinidae</taxon>
        <taxon>Cyprininae</taxon>
        <taxon>Sinocyclocheilus</taxon>
    </lineage>
</organism>
<evidence type="ECO:0000313" key="8">
    <source>
        <dbReference type="Proteomes" id="UP000472270"/>
    </source>
</evidence>
<dbReference type="Proteomes" id="UP000472270">
    <property type="component" value="Unassembled WGS sequence"/>
</dbReference>
<dbReference type="Gene3D" id="3.90.80.10">
    <property type="entry name" value="Inorganic pyrophosphatase"/>
    <property type="match status" value="2"/>
</dbReference>
<dbReference type="GO" id="GO:0004427">
    <property type="term" value="F:inorganic diphosphate phosphatase activity"/>
    <property type="evidence" value="ECO:0007669"/>
    <property type="project" value="UniProtKB-EC"/>
</dbReference>
<dbReference type="GO" id="GO:0000287">
    <property type="term" value="F:magnesium ion binding"/>
    <property type="evidence" value="ECO:0007669"/>
    <property type="project" value="InterPro"/>
</dbReference>
<evidence type="ECO:0000256" key="2">
    <source>
        <dbReference type="ARBA" id="ARBA00006220"/>
    </source>
</evidence>
<evidence type="ECO:0000256" key="5">
    <source>
        <dbReference type="ARBA" id="ARBA00022801"/>
    </source>
</evidence>
<name>A0A673MQA2_9TELE</name>
<protein>
    <recommendedName>
        <fullName evidence="3">inorganic diphosphatase</fullName>
        <ecNumber evidence="3">3.6.1.1</ecNumber>
    </recommendedName>
</protein>
<reference evidence="7" key="1">
    <citation type="submission" date="2025-08" db="UniProtKB">
        <authorList>
            <consortium name="Ensembl"/>
        </authorList>
    </citation>
    <scope>IDENTIFICATION</scope>
</reference>
<evidence type="ECO:0000256" key="6">
    <source>
        <dbReference type="ARBA" id="ARBA00022842"/>
    </source>
</evidence>
<comment type="similarity">
    <text evidence="2">Belongs to the PPase family.</text>
</comment>
<keyword evidence="4" id="KW-0479">Metal-binding</keyword>
<dbReference type="PANTHER" id="PTHR10286">
    <property type="entry name" value="INORGANIC PYROPHOSPHATASE"/>
    <property type="match status" value="1"/>
</dbReference>
<evidence type="ECO:0000256" key="4">
    <source>
        <dbReference type="ARBA" id="ARBA00022723"/>
    </source>
</evidence>
<dbReference type="Ensembl" id="ENSSRHT00000095050.1">
    <property type="protein sequence ID" value="ENSSRHP00000092552.1"/>
    <property type="gene ID" value="ENSSRHG00000045621.1"/>
</dbReference>
<dbReference type="EC" id="3.6.1.1" evidence="3"/>